<dbReference type="PROSITE" id="PS50822">
    <property type="entry name" value="PIWI"/>
    <property type="match status" value="1"/>
</dbReference>
<keyword evidence="2" id="KW-0217">Developmental protein</keyword>
<keyword evidence="5" id="KW-0694">RNA-binding</keyword>
<evidence type="ECO:0000259" key="9">
    <source>
        <dbReference type="PROSITE" id="PS50821"/>
    </source>
</evidence>
<dbReference type="Gene3D" id="2.170.260.10">
    <property type="entry name" value="paz domain"/>
    <property type="match status" value="1"/>
</dbReference>
<evidence type="ECO:0000256" key="8">
    <source>
        <dbReference type="SAM" id="MobiDB-lite"/>
    </source>
</evidence>
<dbReference type="PROSITE" id="PS50821">
    <property type="entry name" value="PAZ"/>
    <property type="match status" value="1"/>
</dbReference>
<dbReference type="FunFam" id="2.170.260.10:FF:000003">
    <property type="entry name" value="Piwi-like RNA-mediated gene silencing 2"/>
    <property type="match status" value="1"/>
</dbReference>
<dbReference type="GO" id="GO:0005737">
    <property type="term" value="C:cytoplasm"/>
    <property type="evidence" value="ECO:0007669"/>
    <property type="project" value="UniProtKB-SubCell"/>
</dbReference>
<evidence type="ECO:0000256" key="6">
    <source>
        <dbReference type="ARBA" id="ARBA00023158"/>
    </source>
</evidence>
<protein>
    <submittedName>
        <fullName evidence="11">Putative translation initiation factor 2c eif-2c</fullName>
    </submittedName>
</protein>
<evidence type="ECO:0000256" key="1">
    <source>
        <dbReference type="ARBA" id="ARBA00004496"/>
    </source>
</evidence>
<dbReference type="Gene3D" id="3.30.420.10">
    <property type="entry name" value="Ribonuclease H-like superfamily/Ribonuclease H"/>
    <property type="match status" value="1"/>
</dbReference>
<evidence type="ECO:0000256" key="7">
    <source>
        <dbReference type="ARBA" id="ARBA00038291"/>
    </source>
</evidence>
<dbReference type="GO" id="GO:0003723">
    <property type="term" value="F:RNA binding"/>
    <property type="evidence" value="ECO:0007669"/>
    <property type="project" value="UniProtKB-KW"/>
</dbReference>
<dbReference type="Gene3D" id="3.40.50.2300">
    <property type="match status" value="1"/>
</dbReference>
<dbReference type="CDD" id="cd02845">
    <property type="entry name" value="PAZ_piwi_like"/>
    <property type="match status" value="1"/>
</dbReference>
<dbReference type="Pfam" id="PF08699">
    <property type="entry name" value="ArgoL1"/>
    <property type="match status" value="1"/>
</dbReference>
<dbReference type="InterPro" id="IPR012337">
    <property type="entry name" value="RNaseH-like_sf"/>
</dbReference>
<evidence type="ECO:0000256" key="3">
    <source>
        <dbReference type="ARBA" id="ARBA00022490"/>
    </source>
</evidence>
<dbReference type="GO" id="GO:0030154">
    <property type="term" value="P:cell differentiation"/>
    <property type="evidence" value="ECO:0007669"/>
    <property type="project" value="UniProtKB-KW"/>
</dbReference>
<dbReference type="SUPFAM" id="SSF101690">
    <property type="entry name" value="PAZ domain"/>
    <property type="match status" value="1"/>
</dbReference>
<feature type="domain" description="Piwi" evidence="10">
    <location>
        <begin position="664"/>
        <end position="957"/>
    </location>
</feature>
<dbReference type="SUPFAM" id="SSF53098">
    <property type="entry name" value="Ribonuclease H-like"/>
    <property type="match status" value="1"/>
</dbReference>
<feature type="compositionally biased region" description="Low complexity" evidence="8">
    <location>
        <begin position="45"/>
        <end position="86"/>
    </location>
</feature>
<accession>A0A131XE94</accession>
<feature type="compositionally biased region" description="Polar residues" evidence="8">
    <location>
        <begin position="112"/>
        <end position="121"/>
    </location>
</feature>
<dbReference type="Pfam" id="PF02171">
    <property type="entry name" value="Piwi"/>
    <property type="match status" value="1"/>
</dbReference>
<dbReference type="EMBL" id="GEFH01004171">
    <property type="protein sequence ID" value="JAP64410.1"/>
    <property type="molecule type" value="mRNA"/>
</dbReference>
<dbReference type="GO" id="GO:0003743">
    <property type="term" value="F:translation initiation factor activity"/>
    <property type="evidence" value="ECO:0007669"/>
    <property type="project" value="UniProtKB-KW"/>
</dbReference>
<proteinExistence type="evidence at transcript level"/>
<feature type="compositionally biased region" description="Polar residues" evidence="8">
    <location>
        <begin position="181"/>
        <end position="191"/>
    </location>
</feature>
<evidence type="ECO:0000259" key="10">
    <source>
        <dbReference type="PROSITE" id="PS50822"/>
    </source>
</evidence>
<dbReference type="CDD" id="cd04658">
    <property type="entry name" value="Piwi_piwi-like_Euk"/>
    <property type="match status" value="1"/>
</dbReference>
<dbReference type="PANTHER" id="PTHR22891">
    <property type="entry name" value="EUKARYOTIC TRANSLATION INITIATION FACTOR 2C"/>
    <property type="match status" value="1"/>
</dbReference>
<keyword evidence="6" id="KW-0943">RNA-mediated gene silencing</keyword>
<evidence type="ECO:0000256" key="5">
    <source>
        <dbReference type="ARBA" id="ARBA00022884"/>
    </source>
</evidence>
<feature type="region of interest" description="Disordered" evidence="8">
    <location>
        <begin position="21"/>
        <end position="98"/>
    </location>
</feature>
<evidence type="ECO:0000256" key="4">
    <source>
        <dbReference type="ARBA" id="ARBA00022782"/>
    </source>
</evidence>
<keyword evidence="11" id="KW-0396">Initiation factor</keyword>
<comment type="subcellular location">
    <subcellularLocation>
        <location evidence="1">Cytoplasm</location>
    </subcellularLocation>
</comment>
<dbReference type="SMART" id="SM00949">
    <property type="entry name" value="PAZ"/>
    <property type="match status" value="1"/>
</dbReference>
<dbReference type="SMART" id="SM00950">
    <property type="entry name" value="Piwi"/>
    <property type="match status" value="1"/>
</dbReference>
<reference evidence="11" key="1">
    <citation type="journal article" date="2017" name="Ticks Tick Borne Dis.">
        <title>An insight into the sialome of Hyalomma excavatum.</title>
        <authorList>
            <person name="Ribeiro J.M."/>
            <person name="Slovak M."/>
            <person name="Francischetti I.M."/>
        </authorList>
    </citation>
    <scope>NUCLEOTIDE SEQUENCE</scope>
    <source>
        <strain evidence="11">Samish</strain>
        <tissue evidence="11">Salivary glands</tissue>
    </source>
</reference>
<feature type="region of interest" description="Disordered" evidence="8">
    <location>
        <begin position="112"/>
        <end position="137"/>
    </location>
</feature>
<dbReference type="InterPro" id="IPR036085">
    <property type="entry name" value="PAZ_dom_sf"/>
</dbReference>
<keyword evidence="3" id="KW-0963">Cytoplasm</keyword>
<dbReference type="InterPro" id="IPR003100">
    <property type="entry name" value="PAZ_dom"/>
</dbReference>
<sequence length="971" mass="107990">MASKDEDASVGCGRGGRGALLLAALQNQTRRPGSDSAERAPPMADSPDSGRGSRVSSSSPDSGRGSSASSSSSDSGRSSSGLLSPLMESPVASPVPMGRGAILGSMMARQITPSSSEFSTEQAGAKTGAQQTGGRGGALGRLMQAPVARGMPAAVVPPGRPKPLVAEQQPQAAPLPEARSPQLQAAPSTSGAPRARVEPPVAEMSELCVKQFRGSSGKPVPLEVNYVRLASKQGMGVFEYHVDYVPVIDSKRTRYQLLSSDPVISVIGRTRVFDGMKLYLPHQLQQQITSIPTVLSTDGSPVSVNIKFVKKTPPSQCLHLYNVLFKKVMHCLQLTQIGRNYFDRKGAVVVPQHKLEVWPGYVQSVAEYDGGLLLNCDVSFRVLRTVTAREVLFDVYNAYPGDYKTKAVHAIVGAIVMTRYNYRTYRVDDIAWDLKPTSTFTFHTGELITYIDYYKRIYNIEIQDHDQPLLLNRDKPRKNAPETEEPRLVCLVPELCTLTGLTDEMRADFRVMKDIAGHTRVNPNQRQFSLTQYVKRVQDCPEAMKVLGDWGFSLQSCALNLEGRILPEEKVMMKSKTHYHNGTADWGRLLSQDSVIRPIHLENWVVLFTRRDGERTRGFTQMMSKVCPSMGINVRPPLFRELPNDSTDSYVRAIKDVLHKMVQIIVIIFPTSRDDRYSAVKRLCCADMPVPSQVIISNTIGQQQKLRSVTQKVALQINCKLGGELWAVDIPLQNVMVIGVDVYHDLTRGRQSVLGFVASMNHNMTRWFSKCAFQEPGKELVNCLKVAFLEAMVKFYEVNHRRPDRIFIFRDGVGDGQLNYVSEYEVEQLISAFSSVGQGYNPAIAVVVVQKRINTRIFAKLNAKELDNPTPGTVVDHTVTRTDWCDFFLVSQKVRQGTVSPTHYVVLRNTTGLSPDHIQRLTYKLTHLYYNWPGCVRVPAPCQYAHKLANLVGDNIHKEPSPLLCDRLFYL</sequence>
<dbReference type="GO" id="GO:0140965">
    <property type="term" value="P:secondary piRNA processing"/>
    <property type="evidence" value="ECO:0007669"/>
    <property type="project" value="UniProtKB-ARBA"/>
</dbReference>
<dbReference type="Pfam" id="PF02170">
    <property type="entry name" value="PAZ"/>
    <property type="match status" value="1"/>
</dbReference>
<dbReference type="InterPro" id="IPR014811">
    <property type="entry name" value="ArgoL1"/>
</dbReference>
<dbReference type="InterPro" id="IPR036397">
    <property type="entry name" value="RNaseH_sf"/>
</dbReference>
<name>A0A131XE94_9ACAR</name>
<dbReference type="Pfam" id="PF23278">
    <property type="entry name" value="Piwi_N"/>
    <property type="match status" value="1"/>
</dbReference>
<dbReference type="InterPro" id="IPR003165">
    <property type="entry name" value="Piwi"/>
</dbReference>
<comment type="similarity">
    <text evidence="7">Belongs to the argonaute family. Piwi subfamily.</text>
</comment>
<dbReference type="FunFam" id="3.30.420.10:FF:000014">
    <property type="entry name" value="Piwi-like RNA-mediated gene silencing 1"/>
    <property type="match status" value="1"/>
</dbReference>
<organism evidence="11">
    <name type="scientific">Hyalomma excavatum</name>
    <dbReference type="NCBI Taxonomy" id="257692"/>
    <lineage>
        <taxon>Eukaryota</taxon>
        <taxon>Metazoa</taxon>
        <taxon>Ecdysozoa</taxon>
        <taxon>Arthropoda</taxon>
        <taxon>Chelicerata</taxon>
        <taxon>Arachnida</taxon>
        <taxon>Acari</taxon>
        <taxon>Parasitiformes</taxon>
        <taxon>Ixodida</taxon>
        <taxon>Ixodoidea</taxon>
        <taxon>Ixodidae</taxon>
        <taxon>Hyalomminae</taxon>
        <taxon>Hyalomma</taxon>
    </lineage>
</organism>
<feature type="region of interest" description="Disordered" evidence="8">
    <location>
        <begin position="158"/>
        <end position="199"/>
    </location>
</feature>
<feature type="domain" description="PAZ" evidence="9">
    <location>
        <begin position="387"/>
        <end position="500"/>
    </location>
</feature>
<evidence type="ECO:0000313" key="11">
    <source>
        <dbReference type="EMBL" id="JAP64410.1"/>
    </source>
</evidence>
<keyword evidence="11" id="KW-0648">Protein biosynthesis</keyword>
<evidence type="ECO:0000256" key="2">
    <source>
        <dbReference type="ARBA" id="ARBA00022473"/>
    </source>
</evidence>
<dbReference type="AlphaFoldDB" id="A0A131XE94"/>
<keyword evidence="4" id="KW-0221">Differentiation</keyword>